<dbReference type="NCBIfam" id="NF002773">
    <property type="entry name" value="PRK02866.1"/>
    <property type="match status" value="1"/>
</dbReference>
<gene>
    <name evidence="3 5" type="primary">cynS</name>
    <name evidence="5" type="ORF">MAMC_01075</name>
</gene>
<dbReference type="EC" id="4.2.1.104" evidence="3"/>
<proteinExistence type="inferred from homology"/>
<dbReference type="PANTHER" id="PTHR34186:SF2">
    <property type="entry name" value="CYANATE HYDRATASE"/>
    <property type="match status" value="1"/>
</dbReference>
<dbReference type="EMBL" id="CABFUZ020000115">
    <property type="protein sequence ID" value="VVM06425.1"/>
    <property type="molecule type" value="Genomic_DNA"/>
</dbReference>
<dbReference type="Pfam" id="PF02560">
    <property type="entry name" value="Cyanate_lyase"/>
    <property type="match status" value="1"/>
</dbReference>
<comment type="similarity">
    <text evidence="3">Belongs to the cyanase family.</text>
</comment>
<dbReference type="Gene3D" id="1.10.260.40">
    <property type="entry name" value="lambda repressor-like DNA-binding domains"/>
    <property type="match status" value="1"/>
</dbReference>
<dbReference type="InterPro" id="IPR010982">
    <property type="entry name" value="Lambda_DNA-bd_dom_sf"/>
</dbReference>
<comment type="function">
    <text evidence="1 3">Catalyzes the reaction of cyanate with bicarbonate to produce ammonia and carbon dioxide.</text>
</comment>
<dbReference type="InterPro" id="IPR048564">
    <property type="entry name" value="CYNS_N"/>
</dbReference>
<reference evidence="5" key="1">
    <citation type="submission" date="2019-09" db="EMBL/GenBank/DDBJ databases">
        <authorList>
            <person name="Cremers G."/>
        </authorList>
    </citation>
    <scope>NUCLEOTIDE SEQUENCE [LARGE SCALE GENOMIC DNA]</scope>
    <source>
        <strain evidence="5">3B</strain>
    </source>
</reference>
<dbReference type="CDD" id="cd00559">
    <property type="entry name" value="Cyanase_C"/>
    <property type="match status" value="1"/>
</dbReference>
<dbReference type="Gene3D" id="3.30.1160.10">
    <property type="entry name" value="Cyanate lyase, C-terminal domain"/>
    <property type="match status" value="1"/>
</dbReference>
<evidence type="ECO:0000256" key="3">
    <source>
        <dbReference type="HAMAP-Rule" id="MF_00535"/>
    </source>
</evidence>
<dbReference type="OrthoDB" id="9785870at2"/>
<dbReference type="GO" id="GO:0008824">
    <property type="term" value="F:cyanate hydratase activity"/>
    <property type="evidence" value="ECO:0007669"/>
    <property type="project" value="UniProtKB-UniRule"/>
</dbReference>
<dbReference type="Proteomes" id="UP000381693">
    <property type="component" value="Unassembled WGS sequence"/>
</dbReference>
<feature type="active site" evidence="3">
    <location>
        <position position="88"/>
    </location>
</feature>
<comment type="caution">
    <text evidence="5">The sequence shown here is derived from an EMBL/GenBank/DDBJ whole genome shotgun (WGS) entry which is preliminary data.</text>
</comment>
<dbReference type="RefSeq" id="WP_142525111.1">
    <property type="nucleotide sequence ID" value="NZ_CABFUZ020000115.1"/>
</dbReference>
<accession>A0A5E6MAJ7</accession>
<name>A0A5E6MAJ7_9BACT</name>
<dbReference type="SMART" id="SM01116">
    <property type="entry name" value="Cyanate_lyase"/>
    <property type="match status" value="1"/>
</dbReference>
<comment type="catalytic activity">
    <reaction evidence="3">
        <text>cyanate + hydrogencarbonate + 3 H(+) = NH4(+) + 2 CO2</text>
        <dbReference type="Rhea" id="RHEA:11120"/>
        <dbReference type="ChEBI" id="CHEBI:15378"/>
        <dbReference type="ChEBI" id="CHEBI:16526"/>
        <dbReference type="ChEBI" id="CHEBI:17544"/>
        <dbReference type="ChEBI" id="CHEBI:28938"/>
        <dbReference type="ChEBI" id="CHEBI:29195"/>
        <dbReference type="EC" id="4.2.1.104"/>
    </reaction>
</comment>
<dbReference type="AlphaFoldDB" id="A0A5E6MAJ7"/>
<keyword evidence="2 3" id="KW-0456">Lyase</keyword>
<evidence type="ECO:0000259" key="4">
    <source>
        <dbReference type="SMART" id="SM01116"/>
    </source>
</evidence>
<dbReference type="InterPro" id="IPR008076">
    <property type="entry name" value="Cyanase"/>
</dbReference>
<dbReference type="PANTHER" id="PTHR34186">
    <property type="entry name" value="CYANATE HYDRATASE"/>
    <property type="match status" value="1"/>
</dbReference>
<keyword evidence="6" id="KW-1185">Reference proteome</keyword>
<dbReference type="InterPro" id="IPR036581">
    <property type="entry name" value="Cyanate_lyase_C_sf"/>
</dbReference>
<dbReference type="PRINTS" id="PR01693">
    <property type="entry name" value="CYANASE"/>
</dbReference>
<sequence length="147" mass="16428">MSRSDLTQRILAEKIRKGLSWDAIARTLGVSKEWAAAACLGQMALTAAQAHALCGLLNLPREAETLLQIVPYKGSLPTGIPTDPLLYRFYEILSVYGMAIKEIIHEEFGDGIMSAIDFRMRIAREPDPQGDRVKIEMSGKFLPYRVY</sequence>
<dbReference type="PIRSF" id="PIRSF001263">
    <property type="entry name" value="Cyanate_hydratas"/>
    <property type="match status" value="1"/>
</dbReference>
<dbReference type="SUPFAM" id="SSF55234">
    <property type="entry name" value="Cyanase C-terminal domain"/>
    <property type="match status" value="1"/>
</dbReference>
<dbReference type="HAMAP" id="MF_00535">
    <property type="entry name" value="Cyanate_hydrat"/>
    <property type="match status" value="1"/>
</dbReference>
<dbReference type="SUPFAM" id="SSF47413">
    <property type="entry name" value="lambda repressor-like DNA-binding domains"/>
    <property type="match status" value="1"/>
</dbReference>
<dbReference type="NCBIfam" id="TIGR00673">
    <property type="entry name" value="cynS"/>
    <property type="match status" value="1"/>
</dbReference>
<organism evidence="5 6">
    <name type="scientific">Methylacidimicrobium cyclopophantes</name>
    <dbReference type="NCBI Taxonomy" id="1041766"/>
    <lineage>
        <taxon>Bacteria</taxon>
        <taxon>Pseudomonadati</taxon>
        <taxon>Verrucomicrobiota</taxon>
        <taxon>Methylacidimicrobium</taxon>
    </lineage>
</organism>
<feature type="domain" description="Cyanate lyase C-terminal" evidence="4">
    <location>
        <begin position="75"/>
        <end position="147"/>
    </location>
</feature>
<feature type="active site" evidence="3">
    <location>
        <position position="91"/>
    </location>
</feature>
<dbReference type="InterPro" id="IPR003712">
    <property type="entry name" value="Cyanate_lyase_C"/>
</dbReference>
<feature type="active site" evidence="3">
    <location>
        <position position="114"/>
    </location>
</feature>
<evidence type="ECO:0000256" key="1">
    <source>
        <dbReference type="ARBA" id="ARBA00003561"/>
    </source>
</evidence>
<dbReference type="Pfam" id="PF21291">
    <property type="entry name" value="CYNS_N"/>
    <property type="match status" value="1"/>
</dbReference>
<evidence type="ECO:0000313" key="6">
    <source>
        <dbReference type="Proteomes" id="UP000381693"/>
    </source>
</evidence>
<dbReference type="GO" id="GO:0003677">
    <property type="term" value="F:DNA binding"/>
    <property type="evidence" value="ECO:0007669"/>
    <property type="project" value="InterPro"/>
</dbReference>
<evidence type="ECO:0000313" key="5">
    <source>
        <dbReference type="EMBL" id="VVM06425.1"/>
    </source>
</evidence>
<evidence type="ECO:0000256" key="2">
    <source>
        <dbReference type="ARBA" id="ARBA00023239"/>
    </source>
</evidence>
<protein>
    <recommendedName>
        <fullName evidence="3">Cyanate hydratase</fullName>
        <shortName evidence="3">Cyanase</shortName>
        <ecNumber evidence="3">4.2.1.104</ecNumber>
    </recommendedName>
    <alternativeName>
        <fullName evidence="3">Cyanate hydrolase</fullName>
    </alternativeName>
    <alternativeName>
        <fullName evidence="3">Cyanate lyase</fullName>
    </alternativeName>
</protein>